<organism evidence="2 3">
    <name type="scientific">Malassezia obtusa</name>
    <dbReference type="NCBI Taxonomy" id="76774"/>
    <lineage>
        <taxon>Eukaryota</taxon>
        <taxon>Fungi</taxon>
        <taxon>Dikarya</taxon>
        <taxon>Basidiomycota</taxon>
        <taxon>Ustilaginomycotina</taxon>
        <taxon>Malasseziomycetes</taxon>
        <taxon>Malasseziales</taxon>
        <taxon>Malasseziaceae</taxon>
        <taxon>Malassezia</taxon>
    </lineage>
</organism>
<dbReference type="EMBL" id="CP119939">
    <property type="protein sequence ID" value="WFD03850.1"/>
    <property type="molecule type" value="Genomic_DNA"/>
</dbReference>
<name>A0AAF0E2I8_9BASI</name>
<evidence type="ECO:0000256" key="1">
    <source>
        <dbReference type="SAM" id="Phobius"/>
    </source>
</evidence>
<feature type="transmembrane region" description="Helical" evidence="1">
    <location>
        <begin position="84"/>
        <end position="107"/>
    </location>
</feature>
<dbReference type="Pfam" id="PF08592">
    <property type="entry name" value="Anthrone_oxy"/>
    <property type="match status" value="1"/>
</dbReference>
<sequence>MVYLDFALRSVGIFGSASFFGMALSVSTVTLPMILRHKELSAKQRVELWSDLYDLVTRRWVPFGLLSSAAFGVAAYTTKLDKTLPIAACISMLSIMPLTLTLVFPYVNKLKAFLKAEDFPSDDEALSTLRTWGVWHWSRTLAAGAAAYS</sequence>
<evidence type="ECO:0000313" key="2">
    <source>
        <dbReference type="EMBL" id="WFD03850.1"/>
    </source>
</evidence>
<evidence type="ECO:0000313" key="3">
    <source>
        <dbReference type="Proteomes" id="UP001214603"/>
    </source>
</evidence>
<protein>
    <submittedName>
        <fullName evidence="2">Uncharacterized protein</fullName>
    </submittedName>
</protein>
<dbReference type="InterPro" id="IPR013901">
    <property type="entry name" value="Anthrone_oxy"/>
</dbReference>
<reference evidence="2" key="1">
    <citation type="submission" date="2023-03" db="EMBL/GenBank/DDBJ databases">
        <title>Mating type loci evolution in Malassezia.</title>
        <authorList>
            <person name="Coelho M.A."/>
        </authorList>
    </citation>
    <scope>NUCLEOTIDE SEQUENCE</scope>
    <source>
        <strain evidence="2">CBS 7876</strain>
    </source>
</reference>
<feature type="transmembrane region" description="Helical" evidence="1">
    <location>
        <begin position="12"/>
        <end position="35"/>
    </location>
</feature>
<dbReference type="Proteomes" id="UP001214603">
    <property type="component" value="Chromosome 6"/>
</dbReference>
<keyword evidence="1" id="KW-0472">Membrane</keyword>
<gene>
    <name evidence="2" type="ORF">MOBT1_002545</name>
</gene>
<keyword evidence="1" id="KW-0812">Transmembrane</keyword>
<proteinExistence type="predicted"/>
<feature type="transmembrane region" description="Helical" evidence="1">
    <location>
        <begin position="60"/>
        <end position="78"/>
    </location>
</feature>
<dbReference type="AlphaFoldDB" id="A0AAF0E2I8"/>
<keyword evidence="1" id="KW-1133">Transmembrane helix</keyword>
<accession>A0AAF0E2I8</accession>
<keyword evidence="3" id="KW-1185">Reference proteome</keyword>